<dbReference type="EMBL" id="WLUB01000026">
    <property type="protein sequence ID" value="MTC34530.1"/>
    <property type="molecule type" value="Genomic_DNA"/>
</dbReference>
<dbReference type="InterPro" id="IPR043504">
    <property type="entry name" value="Peptidase_S1_PA_chymotrypsin"/>
</dbReference>
<evidence type="ECO:0000256" key="1">
    <source>
        <dbReference type="ARBA" id="ARBA00008764"/>
    </source>
</evidence>
<comment type="similarity">
    <text evidence="1 6">Belongs to the peptidase S1B family.</text>
</comment>
<keyword evidence="3" id="KW-0732">Signal</keyword>
<dbReference type="PRINTS" id="PR00839">
    <property type="entry name" value="V8PROTEASE"/>
</dbReference>
<evidence type="ECO:0000256" key="3">
    <source>
        <dbReference type="ARBA" id="ARBA00022729"/>
    </source>
</evidence>
<dbReference type="Pfam" id="PF13365">
    <property type="entry name" value="Trypsin_2"/>
    <property type="match status" value="1"/>
</dbReference>
<comment type="caution">
    <text evidence="7">The sequence shown here is derived from an EMBL/GenBank/DDBJ whole genome shotgun (WGS) entry which is preliminary data.</text>
</comment>
<evidence type="ECO:0000313" key="7">
    <source>
        <dbReference type="EMBL" id="MTC34530.1"/>
    </source>
</evidence>
<proteinExistence type="inferred from homology"/>
<dbReference type="GO" id="GO:0008236">
    <property type="term" value="F:serine-type peptidase activity"/>
    <property type="evidence" value="ECO:0007669"/>
    <property type="project" value="UniProtKB-KW"/>
</dbReference>
<evidence type="ECO:0000256" key="6">
    <source>
        <dbReference type="RuleBase" id="RU004296"/>
    </source>
</evidence>
<dbReference type="Gene3D" id="2.40.10.10">
    <property type="entry name" value="Trypsin-like serine proteases"/>
    <property type="match status" value="2"/>
</dbReference>
<dbReference type="Proteomes" id="UP000449944">
    <property type="component" value="Unassembled WGS sequence"/>
</dbReference>
<evidence type="ECO:0000256" key="5">
    <source>
        <dbReference type="ARBA" id="ARBA00022825"/>
    </source>
</evidence>
<dbReference type="EC" id="3.4.21.-" evidence="6"/>
<dbReference type="PANTHER" id="PTHR36234">
    <property type="entry name" value="LYSYL ENDOPEPTIDASE"/>
    <property type="match status" value="1"/>
</dbReference>
<dbReference type="SUPFAM" id="SSF50494">
    <property type="entry name" value="Trypsin-like serine proteases"/>
    <property type="match status" value="1"/>
</dbReference>
<evidence type="ECO:0000256" key="2">
    <source>
        <dbReference type="ARBA" id="ARBA00022670"/>
    </source>
</evidence>
<keyword evidence="5 6" id="KW-0720">Serine protease</keyword>
<sequence length="626" mass="69387">MGTYQGYISNERVNISIIKENNKSRVHALYVERENSSFLNLIFSNINLPSNAFVEFEYGENILQREFFHNVDEPAIFIPGQSVNIRVILPKASYLGHDYSLTLSHVLHDSNPKVIIGEDERKPYICYEGTQIAAHGLSCAAAKVGGRASCSLIGNKNHLLTNNHVVESDPDLENGEIWFNWFNESCDSTSPATEPVRLKPGKVLKHGVSIGDYDYALFTLDSFDYVYSNVKALFGGLALSQNNPVEGDKIYIPQYGDGGLRPMHIGDIKDGEYAEILTVINDGKKITYNADSQGGSSGSPVISRETHEVVGLHWGGSNVNVGVSAQNLNAEIGSLIENSNIPVIGLGNVLSTNLELTPINASETTIPISLGSDSYIEFFDTVKIKNEENHSLLTVGAINLITQKIFPITFKASLVSGEYQTHLEDKKVTGDVTLKIFDIVLKENGVIKSWIVFKILNGTENIKNHVIRVIFDNYDPYDAPFEIESADVLNLSVNHAQKNCVDYQIKERDDHGFVALYRHEGPTFLVLYETAYSKVRALLKTESGDEIFVNLRGWRETDGSSASMNTTKTSASSNKYAKLILEYLPEDNPYLELKQEVYEGIIPLQARSWDGEASKNILVKVSLVSA</sequence>
<dbReference type="AlphaFoldDB" id="A0AAW9VA79"/>
<dbReference type="GO" id="GO:0006508">
    <property type="term" value="P:proteolysis"/>
    <property type="evidence" value="ECO:0007669"/>
    <property type="project" value="UniProtKB-KW"/>
</dbReference>
<organism evidence="7 8">
    <name type="scientific">Providencia alcalifaciens</name>
    <dbReference type="NCBI Taxonomy" id="126385"/>
    <lineage>
        <taxon>Bacteria</taxon>
        <taxon>Pseudomonadati</taxon>
        <taxon>Pseudomonadota</taxon>
        <taxon>Gammaproteobacteria</taxon>
        <taxon>Enterobacterales</taxon>
        <taxon>Morganellaceae</taxon>
        <taxon>Providencia</taxon>
    </lineage>
</organism>
<dbReference type="InterPro" id="IPR009003">
    <property type="entry name" value="Peptidase_S1_PA"/>
</dbReference>
<accession>A0AAW9VA79</accession>
<dbReference type="InterPro" id="IPR008256">
    <property type="entry name" value="Peptidase_S1B"/>
</dbReference>
<name>A0AAW9VA79_9GAMM</name>
<evidence type="ECO:0000313" key="8">
    <source>
        <dbReference type="Proteomes" id="UP000449944"/>
    </source>
</evidence>
<evidence type="ECO:0000256" key="4">
    <source>
        <dbReference type="ARBA" id="ARBA00022801"/>
    </source>
</evidence>
<reference evidence="7 8" key="1">
    <citation type="submission" date="2019-10" db="EMBL/GenBank/DDBJ databases">
        <title>Comparative genomic analysis of Providencia.</title>
        <authorList>
            <person name="Yuan C."/>
            <person name="Wei Y."/>
            <person name="Yin Z."/>
        </authorList>
    </citation>
    <scope>NUCLEOTIDE SEQUENCE [LARGE SCALE GENOMIC DNA]</scope>
    <source>
        <strain evidence="8">wls1934</strain>
    </source>
</reference>
<keyword evidence="2 6" id="KW-0645">Protease</keyword>
<keyword evidence="4 6" id="KW-0378">Hydrolase</keyword>
<protein>
    <recommendedName>
        <fullName evidence="6">Serine protease</fullName>
        <ecNumber evidence="6">3.4.21.-</ecNumber>
    </recommendedName>
</protein>
<gene>
    <name evidence="7" type="ORF">GKR67_07870</name>
</gene>
<dbReference type="PANTHER" id="PTHR36234:SF5">
    <property type="entry name" value="LYSYL ENDOPEPTIDASE"/>
    <property type="match status" value="1"/>
</dbReference>